<dbReference type="PANTHER" id="PTHR38459">
    <property type="entry name" value="PROPHAGE BACTOPRENOL-LINKED GLUCOSE TRANSLOCASE HOMOLOG"/>
    <property type="match status" value="1"/>
</dbReference>
<evidence type="ECO:0000256" key="2">
    <source>
        <dbReference type="ARBA" id="ARBA00009399"/>
    </source>
</evidence>
<dbReference type="PANTHER" id="PTHR38459:SF1">
    <property type="entry name" value="PROPHAGE BACTOPRENOL-LINKED GLUCOSE TRANSLOCASE HOMOLOG"/>
    <property type="match status" value="1"/>
</dbReference>
<dbReference type="GO" id="GO:0000271">
    <property type="term" value="P:polysaccharide biosynthetic process"/>
    <property type="evidence" value="ECO:0007669"/>
    <property type="project" value="InterPro"/>
</dbReference>
<name>A0A1G7VMM1_PSEOR</name>
<evidence type="ECO:0000313" key="10">
    <source>
        <dbReference type="Proteomes" id="UP000198967"/>
    </source>
</evidence>
<comment type="subcellular location">
    <subcellularLocation>
        <location evidence="1">Membrane</location>
        <topology evidence="1">Multi-pass membrane protein</topology>
    </subcellularLocation>
</comment>
<feature type="domain" description="GtrA/DPMS transmembrane" evidence="8">
    <location>
        <begin position="33"/>
        <end position="150"/>
    </location>
</feature>
<dbReference type="InterPro" id="IPR051401">
    <property type="entry name" value="GtrA_CellWall_Glycosyl"/>
</dbReference>
<evidence type="ECO:0000256" key="5">
    <source>
        <dbReference type="ARBA" id="ARBA00023136"/>
    </source>
</evidence>
<accession>A0A1G7VMM1</accession>
<feature type="compositionally biased region" description="Basic and acidic residues" evidence="6">
    <location>
        <begin position="187"/>
        <end position="204"/>
    </location>
</feature>
<comment type="similarity">
    <text evidence="2">Belongs to the GtrA family.</text>
</comment>
<evidence type="ECO:0000256" key="7">
    <source>
        <dbReference type="SAM" id="Phobius"/>
    </source>
</evidence>
<proteinExistence type="inferred from homology"/>
<evidence type="ECO:0000256" key="1">
    <source>
        <dbReference type="ARBA" id="ARBA00004141"/>
    </source>
</evidence>
<keyword evidence="5 7" id="KW-0472">Membrane</keyword>
<dbReference type="AlphaFoldDB" id="A0A1G7VMM1"/>
<gene>
    <name evidence="9" type="ORF">SAMN05216377_113110</name>
</gene>
<evidence type="ECO:0000256" key="4">
    <source>
        <dbReference type="ARBA" id="ARBA00022989"/>
    </source>
</evidence>
<evidence type="ECO:0000256" key="6">
    <source>
        <dbReference type="SAM" id="MobiDB-lite"/>
    </source>
</evidence>
<dbReference type="InterPro" id="IPR007267">
    <property type="entry name" value="GtrA_DPMS_TM"/>
</dbReference>
<evidence type="ECO:0000256" key="3">
    <source>
        <dbReference type="ARBA" id="ARBA00022692"/>
    </source>
</evidence>
<feature type="transmembrane region" description="Helical" evidence="7">
    <location>
        <begin position="31"/>
        <end position="52"/>
    </location>
</feature>
<feature type="transmembrane region" description="Helical" evidence="7">
    <location>
        <begin position="97"/>
        <end position="114"/>
    </location>
</feature>
<keyword evidence="3 7" id="KW-0812">Transmembrane</keyword>
<sequence>MTSRAIGAAGFHSPFGDLSHLRLRLPVVAQLTRYALVGGVGTAVNAGLYLLFRVALEAIPANLVALLLSTAVSTELNRRFTFDGASAHRWRVWVQDLGTVVFYAFYSSAVLLVVDELIDGATTLQETAAVTAASVLGGLLRFLVLKVWVFDTHHDQADGDDIGVRADDPRGARGPGAAGAPAPRVPAEPRDVVAGDGRVGREPHGGGAGPAGLRPV</sequence>
<feature type="compositionally biased region" description="Basic and acidic residues" evidence="6">
    <location>
        <begin position="159"/>
        <end position="171"/>
    </location>
</feature>
<dbReference type="STRING" id="366584.SAMN05216377_113110"/>
<feature type="region of interest" description="Disordered" evidence="6">
    <location>
        <begin position="159"/>
        <end position="216"/>
    </location>
</feature>
<organism evidence="9 10">
    <name type="scientific">Pseudonocardia oroxyli</name>
    <dbReference type="NCBI Taxonomy" id="366584"/>
    <lineage>
        <taxon>Bacteria</taxon>
        <taxon>Bacillati</taxon>
        <taxon>Actinomycetota</taxon>
        <taxon>Actinomycetes</taxon>
        <taxon>Pseudonocardiales</taxon>
        <taxon>Pseudonocardiaceae</taxon>
        <taxon>Pseudonocardia</taxon>
    </lineage>
</organism>
<evidence type="ECO:0000313" key="9">
    <source>
        <dbReference type="EMBL" id="SDG61072.1"/>
    </source>
</evidence>
<dbReference type="Proteomes" id="UP000198967">
    <property type="component" value="Unassembled WGS sequence"/>
</dbReference>
<dbReference type="OrthoDB" id="3296646at2"/>
<keyword evidence="4 7" id="KW-1133">Transmembrane helix</keyword>
<dbReference type="RefSeq" id="WP_093087190.1">
    <property type="nucleotide sequence ID" value="NZ_FNBE01000013.1"/>
</dbReference>
<keyword evidence="10" id="KW-1185">Reference proteome</keyword>
<reference evidence="9 10" key="1">
    <citation type="submission" date="2016-10" db="EMBL/GenBank/DDBJ databases">
        <authorList>
            <person name="de Groot N.N."/>
        </authorList>
    </citation>
    <scope>NUCLEOTIDE SEQUENCE [LARGE SCALE GENOMIC DNA]</scope>
    <source>
        <strain evidence="9 10">CGMCC 4.3143</strain>
    </source>
</reference>
<dbReference type="Pfam" id="PF04138">
    <property type="entry name" value="GtrA_DPMS_TM"/>
    <property type="match status" value="1"/>
</dbReference>
<dbReference type="EMBL" id="FNBE01000013">
    <property type="protein sequence ID" value="SDG61072.1"/>
    <property type="molecule type" value="Genomic_DNA"/>
</dbReference>
<protein>
    <submittedName>
        <fullName evidence="9">Putative flippase GtrA (Transmembrane translocase of bactoprenol-linked glucose)</fullName>
    </submittedName>
</protein>
<evidence type="ECO:0000259" key="8">
    <source>
        <dbReference type="Pfam" id="PF04138"/>
    </source>
</evidence>
<dbReference type="GO" id="GO:0005886">
    <property type="term" value="C:plasma membrane"/>
    <property type="evidence" value="ECO:0007669"/>
    <property type="project" value="TreeGrafter"/>
</dbReference>